<evidence type="ECO:0000313" key="6">
    <source>
        <dbReference type="EMBL" id="AJQ92753.1"/>
    </source>
</evidence>
<dbReference type="SUPFAM" id="SSF58104">
    <property type="entry name" value="Methyl-accepting chemotaxis protein (MCP) signaling domain"/>
    <property type="match status" value="1"/>
</dbReference>
<feature type="transmembrane region" description="Helical" evidence="4">
    <location>
        <begin position="155"/>
        <end position="176"/>
    </location>
</feature>
<dbReference type="KEGG" id="gsn:YC6258_00703"/>
<dbReference type="GO" id="GO:0007165">
    <property type="term" value="P:signal transduction"/>
    <property type="evidence" value="ECO:0007669"/>
    <property type="project" value="UniProtKB-KW"/>
</dbReference>
<feature type="transmembrane region" description="Helical" evidence="4">
    <location>
        <begin position="113"/>
        <end position="134"/>
    </location>
</feature>
<reference evidence="6 7" key="1">
    <citation type="submission" date="2014-01" db="EMBL/GenBank/DDBJ databases">
        <title>Full genme sequencing of cellulolytic bacterium Gynuella sunshinyii YC6258T gen. nov., sp. nov.</title>
        <authorList>
            <person name="Khan H."/>
            <person name="Chung E.J."/>
            <person name="Chung Y.R."/>
        </authorList>
    </citation>
    <scope>NUCLEOTIDE SEQUENCE [LARGE SCALE GENOMIC DNA]</scope>
    <source>
        <strain evidence="6 7">YC6258</strain>
    </source>
</reference>
<feature type="transmembrane region" description="Helical" evidence="4">
    <location>
        <begin position="21"/>
        <end position="39"/>
    </location>
</feature>
<dbReference type="EMBL" id="CP007142">
    <property type="protein sequence ID" value="AJQ92753.1"/>
    <property type="molecule type" value="Genomic_DNA"/>
</dbReference>
<dbReference type="GO" id="GO:0006935">
    <property type="term" value="P:chemotaxis"/>
    <property type="evidence" value="ECO:0007669"/>
    <property type="project" value="UniProtKB-ARBA"/>
</dbReference>
<dbReference type="OrthoDB" id="2489132at2"/>
<dbReference type="HOGENOM" id="CLU_000445_137_4_6"/>
<evidence type="ECO:0000256" key="2">
    <source>
        <dbReference type="ARBA" id="ARBA00023224"/>
    </source>
</evidence>
<keyword evidence="4" id="KW-1133">Transmembrane helix</keyword>
<feature type="transmembrane region" description="Helical" evidence="4">
    <location>
        <begin position="75"/>
        <end position="93"/>
    </location>
</feature>
<dbReference type="RefSeq" id="WP_044615745.1">
    <property type="nucleotide sequence ID" value="NZ_CP007142.1"/>
</dbReference>
<evidence type="ECO:0000259" key="5">
    <source>
        <dbReference type="PROSITE" id="PS50111"/>
    </source>
</evidence>
<keyword evidence="4" id="KW-0812">Transmembrane</keyword>
<comment type="subcellular location">
    <subcellularLocation>
        <location evidence="1">Membrane</location>
    </subcellularLocation>
</comment>
<dbReference type="Gene3D" id="1.10.287.950">
    <property type="entry name" value="Methyl-accepting chemotaxis protein"/>
    <property type="match status" value="1"/>
</dbReference>
<organism evidence="6 7">
    <name type="scientific">Gynuella sunshinyii YC6258</name>
    <dbReference type="NCBI Taxonomy" id="1445510"/>
    <lineage>
        <taxon>Bacteria</taxon>
        <taxon>Pseudomonadati</taxon>
        <taxon>Pseudomonadota</taxon>
        <taxon>Gammaproteobacteria</taxon>
        <taxon>Oceanospirillales</taxon>
        <taxon>Saccharospirillaceae</taxon>
        <taxon>Gynuella</taxon>
    </lineage>
</organism>
<dbReference type="Pfam" id="PF00015">
    <property type="entry name" value="MCPsignal"/>
    <property type="match status" value="1"/>
</dbReference>
<evidence type="ECO:0000313" key="7">
    <source>
        <dbReference type="Proteomes" id="UP000032266"/>
    </source>
</evidence>
<protein>
    <submittedName>
        <fullName evidence="6">Methyl-accepting chemotaxis protein</fullName>
    </submittedName>
</protein>
<dbReference type="PANTHER" id="PTHR32089:SF112">
    <property type="entry name" value="LYSOZYME-LIKE PROTEIN-RELATED"/>
    <property type="match status" value="1"/>
</dbReference>
<dbReference type="InterPro" id="IPR004089">
    <property type="entry name" value="MCPsignal_dom"/>
</dbReference>
<dbReference type="STRING" id="1445510.YC6258_00703"/>
<gene>
    <name evidence="6" type="ORF">YC6258_00703</name>
</gene>
<keyword evidence="2 3" id="KW-0807">Transducer</keyword>
<keyword evidence="4" id="KW-0472">Membrane</keyword>
<name>A0A0C5VHH0_9GAMM</name>
<dbReference type="GO" id="GO:0016020">
    <property type="term" value="C:membrane"/>
    <property type="evidence" value="ECO:0007669"/>
    <property type="project" value="UniProtKB-SubCell"/>
</dbReference>
<dbReference type="PROSITE" id="PS50111">
    <property type="entry name" value="CHEMOTAXIS_TRANSDUC_2"/>
    <property type="match status" value="1"/>
</dbReference>
<evidence type="ECO:0000256" key="3">
    <source>
        <dbReference type="PROSITE-ProRule" id="PRU00284"/>
    </source>
</evidence>
<feature type="transmembrane region" description="Helical" evidence="4">
    <location>
        <begin position="45"/>
        <end position="63"/>
    </location>
</feature>
<accession>A0A0C5VHH0</accession>
<keyword evidence="7" id="KW-1185">Reference proteome</keyword>
<dbReference type="SMART" id="SM00283">
    <property type="entry name" value="MA"/>
    <property type="match status" value="1"/>
</dbReference>
<dbReference type="Proteomes" id="UP000032266">
    <property type="component" value="Chromosome"/>
</dbReference>
<dbReference type="AlphaFoldDB" id="A0A0C5VHH0"/>
<proteinExistence type="predicted"/>
<evidence type="ECO:0000256" key="1">
    <source>
        <dbReference type="ARBA" id="ARBA00004370"/>
    </source>
</evidence>
<feature type="domain" description="Methyl-accepting transducer" evidence="5">
    <location>
        <begin position="221"/>
        <end position="467"/>
    </location>
</feature>
<dbReference type="PANTHER" id="PTHR32089">
    <property type="entry name" value="METHYL-ACCEPTING CHEMOTAXIS PROTEIN MCPB"/>
    <property type="match status" value="1"/>
</dbReference>
<sequence length="480" mass="51897">MTVADDLSKNKLIEDNVQADRLFLFLLAGHWLMAATIMAAEFSTYWFGMISGGGLFLASYSAYKLAPGSTQSQVVIAFAMMGFSMVFIQQHLGRIEYHFHIFGVLAIMARYKSIVPLLVSATAIAVHHIIVHYLQVQGATFAGMPVIIFNYGHGFNIVLLHAAFVVAQGAVMIYIIRGNSSEFIHNVVSNELLSKQSAEREAVLVSLTDSNQALKHLNQNLIHSVAVMADSIREQKHACSEAGGQSIHAKDLSSTTIASVNSSSEHILQDTSVANQLADQMNHHAESASQLTDKTKSLESNLNNLKSRAAAIDDIVSIIAGIADQTNLLALNASIEAARAGDAGRGFAVVADEVRNLAQRTHESTMEISDTAAEISRSIENINRDISTYSNQTQTLSTDFHGLSDEIKKLSKSLAATLDISKAAADAMRAIGEDTSAAERCVENIAANTDQQSSMIATIQEASNQVSEVIHQMQRHLKAD</sequence>
<evidence type="ECO:0000256" key="4">
    <source>
        <dbReference type="SAM" id="Phobius"/>
    </source>
</evidence>